<evidence type="ECO:0000313" key="1">
    <source>
        <dbReference type="EMBL" id="GBN44711.1"/>
    </source>
</evidence>
<keyword evidence="2" id="KW-1185">Reference proteome</keyword>
<proteinExistence type="predicted"/>
<comment type="caution">
    <text evidence="1">The sequence shown here is derived from an EMBL/GenBank/DDBJ whole genome shotgun (WGS) entry which is preliminary data.</text>
</comment>
<reference evidence="1 2" key="1">
    <citation type="journal article" date="2019" name="Sci. Rep.">
        <title>Orb-weaving spider Araneus ventricosus genome elucidates the spidroin gene catalogue.</title>
        <authorList>
            <person name="Kono N."/>
            <person name="Nakamura H."/>
            <person name="Ohtoshi R."/>
            <person name="Moran D.A.P."/>
            <person name="Shinohara A."/>
            <person name="Yoshida Y."/>
            <person name="Fujiwara M."/>
            <person name="Mori M."/>
            <person name="Tomita M."/>
            <person name="Arakawa K."/>
        </authorList>
    </citation>
    <scope>NUCLEOTIDE SEQUENCE [LARGE SCALE GENOMIC DNA]</scope>
</reference>
<dbReference type="EMBL" id="BGPR01010183">
    <property type="protein sequence ID" value="GBN44711.1"/>
    <property type="molecule type" value="Genomic_DNA"/>
</dbReference>
<gene>
    <name evidence="1" type="ORF">AVEN_173917_1</name>
</gene>
<sequence length="92" mass="10553">MWAKPKIFAGMLDSAKRYSEECGQCAKISELDMDNVPKIFEGMWAHAKGYPRIVGNRVKDIRRNVGTCQKILQECGKRKRYSGMWTSVPKDI</sequence>
<organism evidence="1 2">
    <name type="scientific">Araneus ventricosus</name>
    <name type="common">Orbweaver spider</name>
    <name type="synonym">Epeira ventricosa</name>
    <dbReference type="NCBI Taxonomy" id="182803"/>
    <lineage>
        <taxon>Eukaryota</taxon>
        <taxon>Metazoa</taxon>
        <taxon>Ecdysozoa</taxon>
        <taxon>Arthropoda</taxon>
        <taxon>Chelicerata</taxon>
        <taxon>Arachnida</taxon>
        <taxon>Araneae</taxon>
        <taxon>Araneomorphae</taxon>
        <taxon>Entelegynae</taxon>
        <taxon>Araneoidea</taxon>
        <taxon>Araneidae</taxon>
        <taxon>Araneus</taxon>
    </lineage>
</organism>
<dbReference type="AlphaFoldDB" id="A0A4Y2P054"/>
<evidence type="ECO:0000313" key="2">
    <source>
        <dbReference type="Proteomes" id="UP000499080"/>
    </source>
</evidence>
<dbReference type="Proteomes" id="UP000499080">
    <property type="component" value="Unassembled WGS sequence"/>
</dbReference>
<protein>
    <submittedName>
        <fullName evidence="1">Uncharacterized protein</fullName>
    </submittedName>
</protein>
<accession>A0A4Y2P054</accession>
<name>A0A4Y2P054_ARAVE</name>